<reference evidence="1 2" key="1">
    <citation type="submission" date="2023-03" db="EMBL/GenBank/DDBJ databases">
        <title>WGS of Gossypium arboreum.</title>
        <authorList>
            <person name="Yu D."/>
        </authorList>
    </citation>
    <scope>NUCLEOTIDE SEQUENCE [LARGE SCALE GENOMIC DNA]</scope>
    <source>
        <tissue evidence="1">Leaf</tissue>
    </source>
</reference>
<name>A0ABR0NJ89_GOSAR</name>
<proteinExistence type="predicted"/>
<evidence type="ECO:0008006" key="3">
    <source>
        <dbReference type="Google" id="ProtNLM"/>
    </source>
</evidence>
<evidence type="ECO:0000313" key="2">
    <source>
        <dbReference type="Proteomes" id="UP001358586"/>
    </source>
</evidence>
<dbReference type="Proteomes" id="UP001358586">
    <property type="component" value="Chromosome 10"/>
</dbReference>
<gene>
    <name evidence="1" type="ORF">PVK06_036005</name>
</gene>
<comment type="caution">
    <text evidence="1">The sequence shown here is derived from an EMBL/GenBank/DDBJ whole genome shotgun (WGS) entry which is preliminary data.</text>
</comment>
<dbReference type="EMBL" id="JARKNE010000010">
    <property type="protein sequence ID" value="KAK5794762.1"/>
    <property type="molecule type" value="Genomic_DNA"/>
</dbReference>
<keyword evidence="2" id="KW-1185">Reference proteome</keyword>
<organism evidence="1 2">
    <name type="scientific">Gossypium arboreum</name>
    <name type="common">Tree cotton</name>
    <name type="synonym">Gossypium nanking</name>
    <dbReference type="NCBI Taxonomy" id="29729"/>
    <lineage>
        <taxon>Eukaryota</taxon>
        <taxon>Viridiplantae</taxon>
        <taxon>Streptophyta</taxon>
        <taxon>Embryophyta</taxon>
        <taxon>Tracheophyta</taxon>
        <taxon>Spermatophyta</taxon>
        <taxon>Magnoliopsida</taxon>
        <taxon>eudicotyledons</taxon>
        <taxon>Gunneridae</taxon>
        <taxon>Pentapetalae</taxon>
        <taxon>rosids</taxon>
        <taxon>malvids</taxon>
        <taxon>Malvales</taxon>
        <taxon>Malvaceae</taxon>
        <taxon>Malvoideae</taxon>
        <taxon>Gossypium</taxon>
    </lineage>
</organism>
<sequence length="79" mass="8997">MSLAFAIPSHLMVDLREKIFFVKWLQFEAQQRAAAHAQQPAIAPIDGVPEMSLKEVVEAYAQQYEMVFKPKPGRMHNGQ</sequence>
<protein>
    <recommendedName>
        <fullName evidence="3">PRTRC system protein C</fullName>
    </recommendedName>
</protein>
<accession>A0ABR0NJ89</accession>
<evidence type="ECO:0000313" key="1">
    <source>
        <dbReference type="EMBL" id="KAK5794762.1"/>
    </source>
</evidence>